<evidence type="ECO:0000259" key="4">
    <source>
        <dbReference type="PROSITE" id="PS50956"/>
    </source>
</evidence>
<dbReference type="GO" id="GO:0043565">
    <property type="term" value="F:sequence-specific DNA binding"/>
    <property type="evidence" value="ECO:0007669"/>
    <property type="project" value="InterPro"/>
</dbReference>
<protein>
    <submittedName>
        <fullName evidence="5">Lrp/AsnC family transcriptional regulator</fullName>
    </submittedName>
</protein>
<dbReference type="SUPFAM" id="SSF54909">
    <property type="entry name" value="Dimeric alpha+beta barrel"/>
    <property type="match status" value="1"/>
</dbReference>
<keyword evidence="1" id="KW-0805">Transcription regulation</keyword>
<dbReference type="InterPro" id="IPR011008">
    <property type="entry name" value="Dimeric_a/b-barrel"/>
</dbReference>
<dbReference type="InterPro" id="IPR036390">
    <property type="entry name" value="WH_DNA-bd_sf"/>
</dbReference>
<dbReference type="Gene3D" id="3.30.70.920">
    <property type="match status" value="1"/>
</dbReference>
<sequence length="155" mass="17230">MPGGFMFDRIDSELVSILRENSRMPISAIAQRLGVARGTVRQRLSRLEKDGIIRRYTVEIDESKVSDSQSAFVLISFMPGFATQREVARRIASIEGVSELYLISGGWDMIAKISAPGLNDIGNIVIDRLRSMEGVSRTETCSVFSTVKRSVNEEN</sequence>
<organism evidence="5 6">
    <name type="scientific">Candidatus Sysuiplasma superficiale</name>
    <dbReference type="NCBI Taxonomy" id="2823368"/>
    <lineage>
        <taxon>Archaea</taxon>
        <taxon>Methanobacteriati</taxon>
        <taxon>Thermoplasmatota</taxon>
        <taxon>Thermoplasmata</taxon>
        <taxon>Candidatus Sysuiplasmatales</taxon>
        <taxon>Candidatus Sysuiplasmataceae</taxon>
        <taxon>Candidatus Sysuiplasma</taxon>
    </lineage>
</organism>
<dbReference type="InterPro" id="IPR019888">
    <property type="entry name" value="Tscrpt_reg_AsnC-like"/>
</dbReference>
<dbReference type="Pfam" id="PF13412">
    <property type="entry name" value="HTH_24"/>
    <property type="match status" value="1"/>
</dbReference>
<keyword evidence="3" id="KW-0804">Transcription</keyword>
<proteinExistence type="predicted"/>
<dbReference type="EMBL" id="JAHEAC010000010">
    <property type="protein sequence ID" value="MBX8643519.1"/>
    <property type="molecule type" value="Genomic_DNA"/>
</dbReference>
<feature type="domain" description="HTH asnC-type" evidence="4">
    <location>
        <begin position="7"/>
        <end position="82"/>
    </location>
</feature>
<dbReference type="SMART" id="SM00344">
    <property type="entry name" value="HTH_ASNC"/>
    <property type="match status" value="1"/>
</dbReference>
<dbReference type="InterPro" id="IPR000485">
    <property type="entry name" value="AsnC-type_HTH_dom"/>
</dbReference>
<dbReference type="PRINTS" id="PR00033">
    <property type="entry name" value="HTHASNC"/>
</dbReference>
<dbReference type="Proteomes" id="UP000750197">
    <property type="component" value="Unassembled WGS sequence"/>
</dbReference>
<name>A0A8J7YV77_9ARCH</name>
<evidence type="ECO:0000256" key="2">
    <source>
        <dbReference type="ARBA" id="ARBA00023125"/>
    </source>
</evidence>
<dbReference type="InterPro" id="IPR011991">
    <property type="entry name" value="ArsR-like_HTH"/>
</dbReference>
<dbReference type="PROSITE" id="PS50956">
    <property type="entry name" value="HTH_ASNC_2"/>
    <property type="match status" value="1"/>
</dbReference>
<evidence type="ECO:0000313" key="6">
    <source>
        <dbReference type="Proteomes" id="UP000750197"/>
    </source>
</evidence>
<dbReference type="InterPro" id="IPR019887">
    <property type="entry name" value="Tscrpt_reg_AsnC/Lrp_C"/>
</dbReference>
<evidence type="ECO:0000256" key="1">
    <source>
        <dbReference type="ARBA" id="ARBA00023015"/>
    </source>
</evidence>
<dbReference type="AlphaFoldDB" id="A0A8J7YV77"/>
<dbReference type="SUPFAM" id="SSF46785">
    <property type="entry name" value="Winged helix' DNA-binding domain"/>
    <property type="match status" value="1"/>
</dbReference>
<evidence type="ECO:0000256" key="3">
    <source>
        <dbReference type="ARBA" id="ARBA00023163"/>
    </source>
</evidence>
<dbReference type="Pfam" id="PF01037">
    <property type="entry name" value="AsnC_trans_reg"/>
    <property type="match status" value="1"/>
</dbReference>
<dbReference type="CDD" id="cd00090">
    <property type="entry name" value="HTH_ARSR"/>
    <property type="match status" value="1"/>
</dbReference>
<dbReference type="GO" id="GO:0043200">
    <property type="term" value="P:response to amino acid"/>
    <property type="evidence" value="ECO:0007669"/>
    <property type="project" value="TreeGrafter"/>
</dbReference>
<dbReference type="GO" id="GO:0005829">
    <property type="term" value="C:cytosol"/>
    <property type="evidence" value="ECO:0007669"/>
    <property type="project" value="TreeGrafter"/>
</dbReference>
<comment type="caution">
    <text evidence="5">The sequence shown here is derived from an EMBL/GenBank/DDBJ whole genome shotgun (WGS) entry which is preliminary data.</text>
</comment>
<dbReference type="PANTHER" id="PTHR30154">
    <property type="entry name" value="LEUCINE-RESPONSIVE REGULATORY PROTEIN"/>
    <property type="match status" value="1"/>
</dbReference>
<dbReference type="InterPro" id="IPR036388">
    <property type="entry name" value="WH-like_DNA-bd_sf"/>
</dbReference>
<accession>A0A8J7YV77</accession>
<gene>
    <name evidence="5" type="ORF">KIY12_02150</name>
</gene>
<dbReference type="PANTHER" id="PTHR30154:SF34">
    <property type="entry name" value="TRANSCRIPTIONAL REGULATOR AZLB"/>
    <property type="match status" value="1"/>
</dbReference>
<evidence type="ECO:0000313" key="5">
    <source>
        <dbReference type="EMBL" id="MBX8643519.1"/>
    </source>
</evidence>
<dbReference type="Gene3D" id="1.10.10.10">
    <property type="entry name" value="Winged helix-like DNA-binding domain superfamily/Winged helix DNA-binding domain"/>
    <property type="match status" value="1"/>
</dbReference>
<reference evidence="5" key="1">
    <citation type="submission" date="2021-05" db="EMBL/GenBank/DDBJ databases">
        <title>Genomic insights into ecological role and evolution of a novel Thermoplasmata order Candidatus Sysuiplasmatales.</title>
        <authorList>
            <person name="Yuan Y."/>
        </authorList>
    </citation>
    <scope>NUCLEOTIDE SEQUENCE</scope>
    <source>
        <strain evidence="5">TUT19-bin139</strain>
    </source>
</reference>
<keyword evidence="2" id="KW-0238">DNA-binding</keyword>